<protein>
    <submittedName>
        <fullName evidence="1">Broad specificity phosphatase PhoE</fullName>
    </submittedName>
</protein>
<gene>
    <name evidence="1" type="ORF">SAMN05421820_1032</name>
</gene>
<sequence length="189" mass="21789">MNITFIRHSKVDFKWKTFYHSKDFDLACGAYDHAPTLTSGSLKLNGKSVYISELKRAEETAHAFLIGDKELIRTALLNEIPLNSFIDTSLKLPTIIWMIAGRLQWYFNSSRQAEVREKSKLRISHFLDLLEKKNEDCTIIGHGFYFAQMMTEIKKRKASGHTGKRIHNEEIRTFTLHQLPGAGTDQFPQ</sequence>
<dbReference type="RefSeq" id="WP_074605694.1">
    <property type="nucleotide sequence ID" value="NZ_FNGY01000003.1"/>
</dbReference>
<dbReference type="OrthoDB" id="1680942at2"/>
<name>A0A1G9QUQ9_9SPHI</name>
<proteinExistence type="predicted"/>
<reference evidence="2" key="1">
    <citation type="submission" date="2016-10" db="EMBL/GenBank/DDBJ databases">
        <authorList>
            <person name="Varghese N."/>
            <person name="Submissions S."/>
        </authorList>
    </citation>
    <scope>NUCLEOTIDE SEQUENCE [LARGE SCALE GENOMIC DNA]</scope>
    <source>
        <strain evidence="2">DSM 19110</strain>
    </source>
</reference>
<accession>A0A1G9QUQ9</accession>
<dbReference type="Proteomes" id="UP000183200">
    <property type="component" value="Unassembled WGS sequence"/>
</dbReference>
<dbReference type="Gene3D" id="3.40.50.1240">
    <property type="entry name" value="Phosphoglycerate mutase-like"/>
    <property type="match status" value="1"/>
</dbReference>
<dbReference type="InterPro" id="IPR029033">
    <property type="entry name" value="His_PPase_superfam"/>
</dbReference>
<keyword evidence="2" id="KW-1185">Reference proteome</keyword>
<dbReference type="Pfam" id="PF00300">
    <property type="entry name" value="His_Phos_1"/>
    <property type="match status" value="1"/>
</dbReference>
<dbReference type="EMBL" id="FNGY01000003">
    <property type="protein sequence ID" value="SDM14337.1"/>
    <property type="molecule type" value="Genomic_DNA"/>
</dbReference>
<dbReference type="InterPro" id="IPR013078">
    <property type="entry name" value="His_Pase_superF_clade-1"/>
</dbReference>
<dbReference type="AlphaFoldDB" id="A0A1G9QUQ9"/>
<organism evidence="1 2">
    <name type="scientific">Pedobacter steynii</name>
    <dbReference type="NCBI Taxonomy" id="430522"/>
    <lineage>
        <taxon>Bacteria</taxon>
        <taxon>Pseudomonadati</taxon>
        <taxon>Bacteroidota</taxon>
        <taxon>Sphingobacteriia</taxon>
        <taxon>Sphingobacteriales</taxon>
        <taxon>Sphingobacteriaceae</taxon>
        <taxon>Pedobacter</taxon>
    </lineage>
</organism>
<dbReference type="SUPFAM" id="SSF53254">
    <property type="entry name" value="Phosphoglycerate mutase-like"/>
    <property type="match status" value="1"/>
</dbReference>
<evidence type="ECO:0000313" key="1">
    <source>
        <dbReference type="EMBL" id="SDM14337.1"/>
    </source>
</evidence>
<evidence type="ECO:0000313" key="2">
    <source>
        <dbReference type="Proteomes" id="UP000183200"/>
    </source>
</evidence>